<keyword evidence="2" id="KW-1185">Reference proteome</keyword>
<dbReference type="Proteomes" id="UP000059680">
    <property type="component" value="Chromosome 2"/>
</dbReference>
<reference evidence="1 2" key="3">
    <citation type="journal article" date="2013" name="Rice">
        <title>Improvement of the Oryza sativa Nipponbare reference genome using next generation sequence and optical map data.</title>
        <authorList>
            <person name="Kawahara Y."/>
            <person name="de la Bastide M."/>
            <person name="Hamilton J.P."/>
            <person name="Kanamori H."/>
            <person name="McCombie W.R."/>
            <person name="Ouyang S."/>
            <person name="Schwartz D.C."/>
            <person name="Tanaka T."/>
            <person name="Wu J."/>
            <person name="Zhou S."/>
            <person name="Childs K.L."/>
            <person name="Davidson R.M."/>
            <person name="Lin H."/>
            <person name="Quesada-Ocampo L."/>
            <person name="Vaillancourt B."/>
            <person name="Sakai H."/>
            <person name="Lee S.S."/>
            <person name="Kim J."/>
            <person name="Numa H."/>
            <person name="Itoh T."/>
            <person name="Buell C.R."/>
            <person name="Matsumoto T."/>
        </authorList>
    </citation>
    <scope>NUCLEOTIDE SEQUENCE [LARGE SCALE GENOMIC DNA]</scope>
    <source>
        <strain evidence="2">cv. Nipponbare</strain>
    </source>
</reference>
<evidence type="ECO:0000313" key="2">
    <source>
        <dbReference type="Proteomes" id="UP000059680"/>
    </source>
</evidence>
<dbReference type="InParanoid" id="A0A0P0VE76"/>
<dbReference type="AlphaFoldDB" id="A0A0P0VE76"/>
<dbReference type="PaxDb" id="39947-A0A0P0VE76"/>
<reference evidence="1 2" key="2">
    <citation type="journal article" date="2013" name="Plant Cell Physiol.">
        <title>Rice Annotation Project Database (RAP-DB): an integrative and interactive database for rice genomics.</title>
        <authorList>
            <person name="Sakai H."/>
            <person name="Lee S.S."/>
            <person name="Tanaka T."/>
            <person name="Numa H."/>
            <person name="Kim J."/>
            <person name="Kawahara Y."/>
            <person name="Wakimoto H."/>
            <person name="Yang C.C."/>
            <person name="Iwamoto M."/>
            <person name="Abe T."/>
            <person name="Yamada Y."/>
            <person name="Muto A."/>
            <person name="Inokuchi H."/>
            <person name="Ikemura T."/>
            <person name="Matsumoto T."/>
            <person name="Sasaki T."/>
            <person name="Itoh T."/>
        </authorList>
    </citation>
    <scope>NUCLEOTIDE SEQUENCE [LARGE SCALE GENOMIC DNA]</scope>
    <source>
        <strain evidence="2">cv. Nipponbare</strain>
    </source>
</reference>
<proteinExistence type="predicted"/>
<protein>
    <submittedName>
        <fullName evidence="1">Os02g0117550 protein</fullName>
    </submittedName>
</protein>
<dbReference type="Gramene" id="Os02t0117550-01">
    <property type="protein sequence ID" value="Os02t0117550-01"/>
    <property type="gene ID" value="Os02g0117550"/>
</dbReference>
<gene>
    <name evidence="1" type="ordered locus">Os02g0117550</name>
    <name evidence="1" type="ORF">OSNPB_020117550</name>
</gene>
<sequence length="74" mass="8592">MSLQIPFFFFFETYSLQIQFKKMGAFPSSKGLLHPVLYSSLMCSTPQAITSAQQIPLAFQNRDTCDFIWFRQKS</sequence>
<accession>A0A0P0VE76</accession>
<dbReference type="EMBL" id="AP014958">
    <property type="protein sequence ID" value="BAS76668.1"/>
    <property type="molecule type" value="Genomic_DNA"/>
</dbReference>
<name>A0A0P0VE76_ORYSJ</name>
<organism evidence="1 2">
    <name type="scientific">Oryza sativa subsp. japonica</name>
    <name type="common">Rice</name>
    <dbReference type="NCBI Taxonomy" id="39947"/>
    <lineage>
        <taxon>Eukaryota</taxon>
        <taxon>Viridiplantae</taxon>
        <taxon>Streptophyta</taxon>
        <taxon>Embryophyta</taxon>
        <taxon>Tracheophyta</taxon>
        <taxon>Spermatophyta</taxon>
        <taxon>Magnoliopsida</taxon>
        <taxon>Liliopsida</taxon>
        <taxon>Poales</taxon>
        <taxon>Poaceae</taxon>
        <taxon>BOP clade</taxon>
        <taxon>Oryzoideae</taxon>
        <taxon>Oryzeae</taxon>
        <taxon>Oryzinae</taxon>
        <taxon>Oryza</taxon>
        <taxon>Oryza sativa</taxon>
    </lineage>
</organism>
<reference evidence="2" key="1">
    <citation type="journal article" date="2005" name="Nature">
        <title>The map-based sequence of the rice genome.</title>
        <authorList>
            <consortium name="International rice genome sequencing project (IRGSP)"/>
            <person name="Matsumoto T."/>
            <person name="Wu J."/>
            <person name="Kanamori H."/>
            <person name="Katayose Y."/>
            <person name="Fujisawa M."/>
            <person name="Namiki N."/>
            <person name="Mizuno H."/>
            <person name="Yamamoto K."/>
            <person name="Antonio B.A."/>
            <person name="Baba T."/>
            <person name="Sakata K."/>
            <person name="Nagamura Y."/>
            <person name="Aoki H."/>
            <person name="Arikawa K."/>
            <person name="Arita K."/>
            <person name="Bito T."/>
            <person name="Chiden Y."/>
            <person name="Fujitsuka N."/>
            <person name="Fukunaka R."/>
            <person name="Hamada M."/>
            <person name="Harada C."/>
            <person name="Hayashi A."/>
            <person name="Hijishita S."/>
            <person name="Honda M."/>
            <person name="Hosokawa S."/>
            <person name="Ichikawa Y."/>
            <person name="Idonuma A."/>
            <person name="Iijima M."/>
            <person name="Ikeda M."/>
            <person name="Ikeno M."/>
            <person name="Ito K."/>
            <person name="Ito S."/>
            <person name="Ito T."/>
            <person name="Ito Y."/>
            <person name="Ito Y."/>
            <person name="Iwabuchi A."/>
            <person name="Kamiya K."/>
            <person name="Karasawa W."/>
            <person name="Kurita K."/>
            <person name="Katagiri S."/>
            <person name="Kikuta A."/>
            <person name="Kobayashi H."/>
            <person name="Kobayashi N."/>
            <person name="Machita K."/>
            <person name="Maehara T."/>
            <person name="Masukawa M."/>
            <person name="Mizubayashi T."/>
            <person name="Mukai Y."/>
            <person name="Nagasaki H."/>
            <person name="Nagata Y."/>
            <person name="Naito S."/>
            <person name="Nakashima M."/>
            <person name="Nakama Y."/>
            <person name="Nakamichi Y."/>
            <person name="Nakamura M."/>
            <person name="Meguro A."/>
            <person name="Negishi M."/>
            <person name="Ohta I."/>
            <person name="Ohta T."/>
            <person name="Okamoto M."/>
            <person name="Ono N."/>
            <person name="Saji S."/>
            <person name="Sakaguchi M."/>
            <person name="Sakai K."/>
            <person name="Shibata M."/>
            <person name="Shimokawa T."/>
            <person name="Song J."/>
            <person name="Takazaki Y."/>
            <person name="Terasawa K."/>
            <person name="Tsugane M."/>
            <person name="Tsuji K."/>
            <person name="Ueda S."/>
            <person name="Waki K."/>
            <person name="Yamagata H."/>
            <person name="Yamamoto M."/>
            <person name="Yamamoto S."/>
            <person name="Yamane H."/>
            <person name="Yoshiki S."/>
            <person name="Yoshihara R."/>
            <person name="Yukawa K."/>
            <person name="Zhong H."/>
            <person name="Yano M."/>
            <person name="Yuan Q."/>
            <person name="Ouyang S."/>
            <person name="Liu J."/>
            <person name="Jones K.M."/>
            <person name="Gansberger K."/>
            <person name="Moffat K."/>
            <person name="Hill J."/>
            <person name="Bera J."/>
            <person name="Fadrosh D."/>
            <person name="Jin S."/>
            <person name="Johri S."/>
            <person name="Kim M."/>
            <person name="Overton L."/>
            <person name="Reardon M."/>
            <person name="Tsitrin T."/>
            <person name="Vuong H."/>
            <person name="Weaver B."/>
            <person name="Ciecko A."/>
            <person name="Tallon L."/>
            <person name="Jackson J."/>
            <person name="Pai G."/>
            <person name="Aken S.V."/>
            <person name="Utterback T."/>
            <person name="Reidmuller S."/>
            <person name="Feldblyum T."/>
            <person name="Hsiao J."/>
            <person name="Zismann V."/>
            <person name="Iobst S."/>
            <person name="de Vazeille A.R."/>
            <person name="Buell C.R."/>
            <person name="Ying K."/>
            <person name="Li Y."/>
            <person name="Lu T."/>
            <person name="Huang Y."/>
            <person name="Zhao Q."/>
            <person name="Feng Q."/>
            <person name="Zhang L."/>
            <person name="Zhu J."/>
            <person name="Weng Q."/>
            <person name="Mu J."/>
            <person name="Lu Y."/>
            <person name="Fan D."/>
            <person name="Liu Y."/>
            <person name="Guan J."/>
            <person name="Zhang Y."/>
            <person name="Yu S."/>
            <person name="Liu X."/>
            <person name="Zhang Y."/>
            <person name="Hong G."/>
            <person name="Han B."/>
            <person name="Choisne N."/>
            <person name="Demange N."/>
            <person name="Orjeda G."/>
            <person name="Samain S."/>
            <person name="Cattolico L."/>
            <person name="Pelletier E."/>
            <person name="Couloux A."/>
            <person name="Segurens B."/>
            <person name="Wincker P."/>
            <person name="D'Hont A."/>
            <person name="Scarpelli C."/>
            <person name="Weissenbach J."/>
            <person name="Salanoubat M."/>
            <person name="Quetier F."/>
            <person name="Yu Y."/>
            <person name="Kim H.R."/>
            <person name="Rambo T."/>
            <person name="Currie J."/>
            <person name="Collura K."/>
            <person name="Luo M."/>
            <person name="Yang T."/>
            <person name="Ammiraju J.S.S."/>
            <person name="Engler F."/>
            <person name="Soderlund C."/>
            <person name="Wing R.A."/>
            <person name="Palmer L.E."/>
            <person name="de la Bastide M."/>
            <person name="Spiegel L."/>
            <person name="Nascimento L."/>
            <person name="Zutavern T."/>
            <person name="O'Shaughnessy A."/>
            <person name="Dike S."/>
            <person name="Dedhia N."/>
            <person name="Preston R."/>
            <person name="Balija V."/>
            <person name="McCombie W.R."/>
            <person name="Chow T."/>
            <person name="Chen H."/>
            <person name="Chung M."/>
            <person name="Chen C."/>
            <person name="Shaw J."/>
            <person name="Wu H."/>
            <person name="Hsiao K."/>
            <person name="Chao Y."/>
            <person name="Chu M."/>
            <person name="Cheng C."/>
            <person name="Hour A."/>
            <person name="Lee P."/>
            <person name="Lin S."/>
            <person name="Lin Y."/>
            <person name="Liou J."/>
            <person name="Liu S."/>
            <person name="Hsing Y."/>
            <person name="Raghuvanshi S."/>
            <person name="Mohanty A."/>
            <person name="Bharti A.K."/>
            <person name="Gaur A."/>
            <person name="Gupta V."/>
            <person name="Kumar D."/>
            <person name="Ravi V."/>
            <person name="Vij S."/>
            <person name="Kapur A."/>
            <person name="Khurana P."/>
            <person name="Khurana P."/>
            <person name="Khurana J.P."/>
            <person name="Tyagi A.K."/>
            <person name="Gaikwad K."/>
            <person name="Singh A."/>
            <person name="Dalal V."/>
            <person name="Srivastava S."/>
            <person name="Dixit A."/>
            <person name="Pal A.K."/>
            <person name="Ghazi I.A."/>
            <person name="Yadav M."/>
            <person name="Pandit A."/>
            <person name="Bhargava A."/>
            <person name="Sureshbabu K."/>
            <person name="Batra K."/>
            <person name="Sharma T.R."/>
            <person name="Mohapatra T."/>
            <person name="Singh N.K."/>
            <person name="Messing J."/>
            <person name="Nelson A.B."/>
            <person name="Fuks G."/>
            <person name="Kavchok S."/>
            <person name="Keizer G."/>
            <person name="Linton E."/>
            <person name="Llaca V."/>
            <person name="Song R."/>
            <person name="Tanyolac B."/>
            <person name="Young S."/>
            <person name="Ho-Il K."/>
            <person name="Hahn J.H."/>
            <person name="Sangsakoo G."/>
            <person name="Vanavichit A."/>
            <person name="de Mattos Luiz.A.T."/>
            <person name="Zimmer P.D."/>
            <person name="Malone G."/>
            <person name="Dellagostin O."/>
            <person name="de Oliveira A.C."/>
            <person name="Bevan M."/>
            <person name="Bancroft I."/>
            <person name="Minx P."/>
            <person name="Cordum H."/>
            <person name="Wilson R."/>
            <person name="Cheng Z."/>
            <person name="Jin W."/>
            <person name="Jiang J."/>
            <person name="Leong S.A."/>
            <person name="Iwama H."/>
            <person name="Gojobori T."/>
            <person name="Itoh T."/>
            <person name="Niimura Y."/>
            <person name="Fujii Y."/>
            <person name="Habara T."/>
            <person name="Sakai H."/>
            <person name="Sato Y."/>
            <person name="Wilson G."/>
            <person name="Kumar K."/>
            <person name="McCouch S."/>
            <person name="Juretic N."/>
            <person name="Hoen D."/>
            <person name="Wright S."/>
            <person name="Bruskiewich R."/>
            <person name="Bureau T."/>
            <person name="Miyao A."/>
            <person name="Hirochika H."/>
            <person name="Nishikawa T."/>
            <person name="Kadowaki K."/>
            <person name="Sugiura M."/>
            <person name="Burr B."/>
            <person name="Sasaki T."/>
        </authorList>
    </citation>
    <scope>NUCLEOTIDE SEQUENCE [LARGE SCALE GENOMIC DNA]</scope>
    <source>
        <strain evidence="2">cv. Nipponbare</strain>
    </source>
</reference>
<evidence type="ECO:0000313" key="1">
    <source>
        <dbReference type="EMBL" id="BAS76668.1"/>
    </source>
</evidence>